<sequence length="119" mass="13421">MWFRRHRQGANKDSVGNRTTSTIYGMLLSAGRDEMIGARRTSPSRNRAQHRSAVNRECGTSAHLRRLQAAQDEQYNNRHRTAVIQGIWDSSIAECKESTPASKSCSSDIFLTFPNASFF</sequence>
<accession>A0A0M3IGU2</accession>
<dbReference type="WBParaSite" id="ALUE_0001756201-mRNA-1">
    <property type="protein sequence ID" value="ALUE_0001756201-mRNA-1"/>
    <property type="gene ID" value="ALUE_0001756201"/>
</dbReference>
<reference evidence="2" key="1">
    <citation type="submission" date="2017-02" db="UniProtKB">
        <authorList>
            <consortium name="WormBaseParasite"/>
        </authorList>
    </citation>
    <scope>IDENTIFICATION</scope>
</reference>
<keyword evidence="1" id="KW-1185">Reference proteome</keyword>
<evidence type="ECO:0000313" key="1">
    <source>
        <dbReference type="Proteomes" id="UP000036681"/>
    </source>
</evidence>
<dbReference type="AlphaFoldDB" id="A0A0M3IGU2"/>
<protein>
    <submittedName>
        <fullName evidence="2">CACTA en-spm transposon protein</fullName>
    </submittedName>
</protein>
<evidence type="ECO:0000313" key="2">
    <source>
        <dbReference type="WBParaSite" id="ALUE_0001756201-mRNA-1"/>
    </source>
</evidence>
<proteinExistence type="predicted"/>
<dbReference type="Proteomes" id="UP000036681">
    <property type="component" value="Unplaced"/>
</dbReference>
<organism evidence="1 2">
    <name type="scientific">Ascaris lumbricoides</name>
    <name type="common">Giant roundworm</name>
    <dbReference type="NCBI Taxonomy" id="6252"/>
    <lineage>
        <taxon>Eukaryota</taxon>
        <taxon>Metazoa</taxon>
        <taxon>Ecdysozoa</taxon>
        <taxon>Nematoda</taxon>
        <taxon>Chromadorea</taxon>
        <taxon>Rhabditida</taxon>
        <taxon>Spirurina</taxon>
        <taxon>Ascaridomorpha</taxon>
        <taxon>Ascaridoidea</taxon>
        <taxon>Ascarididae</taxon>
        <taxon>Ascaris</taxon>
    </lineage>
</organism>
<name>A0A0M3IGU2_ASCLU</name>